<keyword evidence="5 8" id="KW-0812">Transmembrane</keyword>
<feature type="transmembrane region" description="Helical" evidence="8">
    <location>
        <begin position="360"/>
        <end position="379"/>
    </location>
</feature>
<keyword evidence="11" id="KW-1185">Reference proteome</keyword>
<dbReference type="InterPro" id="IPR020846">
    <property type="entry name" value="MFS_dom"/>
</dbReference>
<evidence type="ECO:0000313" key="10">
    <source>
        <dbReference type="EMBL" id="ROO88773.1"/>
    </source>
</evidence>
<comment type="caution">
    <text evidence="10">The sequence shown here is derived from an EMBL/GenBank/DDBJ whole genome shotgun (WGS) entry which is preliminary data.</text>
</comment>
<keyword evidence="7 8" id="KW-0472">Membrane</keyword>
<feature type="transmembrane region" description="Helical" evidence="8">
    <location>
        <begin position="269"/>
        <end position="294"/>
    </location>
</feature>
<organism evidence="10 11">
    <name type="scientific">Actinocorallia herbida</name>
    <dbReference type="NCBI Taxonomy" id="58109"/>
    <lineage>
        <taxon>Bacteria</taxon>
        <taxon>Bacillati</taxon>
        <taxon>Actinomycetota</taxon>
        <taxon>Actinomycetes</taxon>
        <taxon>Streptosporangiales</taxon>
        <taxon>Thermomonosporaceae</taxon>
        <taxon>Actinocorallia</taxon>
    </lineage>
</organism>
<dbReference type="RefSeq" id="WP_246053104.1">
    <property type="nucleotide sequence ID" value="NZ_RJKE01000001.1"/>
</dbReference>
<gene>
    <name evidence="10" type="ORF">EDD29_6452</name>
</gene>
<feature type="transmembrane region" description="Helical" evidence="8">
    <location>
        <begin position="106"/>
        <end position="129"/>
    </location>
</feature>
<dbReference type="GO" id="GO:0022857">
    <property type="term" value="F:transmembrane transporter activity"/>
    <property type="evidence" value="ECO:0007669"/>
    <property type="project" value="InterPro"/>
</dbReference>
<feature type="domain" description="Major facilitator superfamily (MFS) profile" evidence="9">
    <location>
        <begin position="15"/>
        <end position="518"/>
    </location>
</feature>
<dbReference type="InterPro" id="IPR004638">
    <property type="entry name" value="EmrB-like"/>
</dbReference>
<dbReference type="GO" id="GO:0005886">
    <property type="term" value="C:plasma membrane"/>
    <property type="evidence" value="ECO:0007669"/>
    <property type="project" value="UniProtKB-SubCell"/>
</dbReference>
<evidence type="ECO:0000256" key="8">
    <source>
        <dbReference type="SAM" id="Phobius"/>
    </source>
</evidence>
<sequence length="530" mass="56191">MTSLLGRWRGNPWAILLTLSLGFFMTLLDLTIVNIAIPDMLVHLDASFDEVLWVVNGYVLILAVLLITCGRLGDLRGQRPMFVIGVTVFTLASLLCGISQEAWQLIAARVVQGLGAAMLMPQTMALIIATFPPQRRGAAMGIWGSVAGLATIAGPTVGGLLVTVLDWRWIFFVNVPIGVVVLVLAFSVIPDVRHSARVPLDWTGVALASVALFFFVFALTEGQRYDWNGWIWASFAVAAVVFAVFLTQQRRRQDNGPLVPFSLLRNRNFSVLSLVGVTVSIGMIGLFLPMSIYLQSVLGYSAIKAGLVMAPSSIVSMFIAPFAGRMSDRLGGKRILMFGMVTYGIGLSWLVSTVGPQTEWQTFLGPFIVAGIGIGCVFAPMSTEAMRTVPPAQAGAAAGVNNTLRQLGSVLGNATAGAILQNRMAAALADTARSAAAQVPEANREEFVRSFAGAARAGLELGAGQHTGPASAPPEVQRLAARVFTDAFVTAVRPTMIFPVVMIFVGAAACLLVRDVTGLGAAPAPSAEKS</sequence>
<feature type="transmembrane region" description="Helical" evidence="8">
    <location>
        <begin position="300"/>
        <end position="323"/>
    </location>
</feature>
<dbReference type="Proteomes" id="UP000272400">
    <property type="component" value="Unassembled WGS sequence"/>
</dbReference>
<dbReference type="InterPro" id="IPR036259">
    <property type="entry name" value="MFS_trans_sf"/>
</dbReference>
<dbReference type="InterPro" id="IPR011701">
    <property type="entry name" value="MFS"/>
</dbReference>
<feature type="transmembrane region" description="Helical" evidence="8">
    <location>
        <begin position="230"/>
        <end position="248"/>
    </location>
</feature>
<feature type="transmembrane region" description="Helical" evidence="8">
    <location>
        <begin position="81"/>
        <end position="100"/>
    </location>
</feature>
<evidence type="ECO:0000313" key="11">
    <source>
        <dbReference type="Proteomes" id="UP000272400"/>
    </source>
</evidence>
<dbReference type="Pfam" id="PF07690">
    <property type="entry name" value="MFS_1"/>
    <property type="match status" value="1"/>
</dbReference>
<feature type="transmembrane region" description="Helical" evidence="8">
    <location>
        <begin position="12"/>
        <end position="36"/>
    </location>
</feature>
<reference evidence="10 11" key="1">
    <citation type="submission" date="2018-11" db="EMBL/GenBank/DDBJ databases">
        <title>Sequencing the genomes of 1000 actinobacteria strains.</title>
        <authorList>
            <person name="Klenk H.-P."/>
        </authorList>
    </citation>
    <scope>NUCLEOTIDE SEQUENCE [LARGE SCALE GENOMIC DNA]</scope>
    <source>
        <strain evidence="10 11">DSM 44254</strain>
    </source>
</reference>
<dbReference type="Gene3D" id="1.20.1720.10">
    <property type="entry name" value="Multidrug resistance protein D"/>
    <property type="match status" value="1"/>
</dbReference>
<evidence type="ECO:0000256" key="5">
    <source>
        <dbReference type="ARBA" id="ARBA00022692"/>
    </source>
</evidence>
<proteinExistence type="inferred from homology"/>
<dbReference type="EMBL" id="RJKE01000001">
    <property type="protein sequence ID" value="ROO88773.1"/>
    <property type="molecule type" value="Genomic_DNA"/>
</dbReference>
<protein>
    <submittedName>
        <fullName evidence="10">EmrB/QacA subfamily drug resistance transporter</fullName>
    </submittedName>
</protein>
<feature type="transmembrane region" description="Helical" evidence="8">
    <location>
        <begin position="51"/>
        <end position="69"/>
    </location>
</feature>
<feature type="transmembrane region" description="Helical" evidence="8">
    <location>
        <begin position="169"/>
        <end position="188"/>
    </location>
</feature>
<keyword evidence="4" id="KW-1003">Cell membrane</keyword>
<name>A0A3N1D5F4_9ACTN</name>
<feature type="transmembrane region" description="Helical" evidence="8">
    <location>
        <begin position="496"/>
        <end position="514"/>
    </location>
</feature>
<comment type="subcellular location">
    <subcellularLocation>
        <location evidence="1">Cell membrane</location>
        <topology evidence="1">Multi-pass membrane protein</topology>
    </subcellularLocation>
</comment>
<feature type="transmembrane region" description="Helical" evidence="8">
    <location>
        <begin position="141"/>
        <end position="163"/>
    </location>
</feature>
<dbReference type="Gene3D" id="1.20.1250.20">
    <property type="entry name" value="MFS general substrate transporter like domains"/>
    <property type="match status" value="1"/>
</dbReference>
<dbReference type="SUPFAM" id="SSF103473">
    <property type="entry name" value="MFS general substrate transporter"/>
    <property type="match status" value="1"/>
</dbReference>
<dbReference type="PRINTS" id="PR01036">
    <property type="entry name" value="TCRTETB"/>
</dbReference>
<dbReference type="PANTHER" id="PTHR42718:SF9">
    <property type="entry name" value="MAJOR FACILITATOR SUPERFAMILY MULTIDRUG TRANSPORTER MFSC"/>
    <property type="match status" value="1"/>
</dbReference>
<feature type="transmembrane region" description="Helical" evidence="8">
    <location>
        <begin position="200"/>
        <end position="218"/>
    </location>
</feature>
<keyword evidence="6 8" id="KW-1133">Transmembrane helix</keyword>
<evidence type="ECO:0000256" key="4">
    <source>
        <dbReference type="ARBA" id="ARBA00022475"/>
    </source>
</evidence>
<evidence type="ECO:0000256" key="1">
    <source>
        <dbReference type="ARBA" id="ARBA00004651"/>
    </source>
</evidence>
<dbReference type="CDD" id="cd17321">
    <property type="entry name" value="MFS_MMR_MDR_like"/>
    <property type="match status" value="1"/>
</dbReference>
<keyword evidence="3" id="KW-0813">Transport</keyword>
<dbReference type="NCBIfam" id="TIGR00711">
    <property type="entry name" value="efflux_EmrB"/>
    <property type="match status" value="1"/>
</dbReference>
<evidence type="ECO:0000256" key="2">
    <source>
        <dbReference type="ARBA" id="ARBA00008537"/>
    </source>
</evidence>
<dbReference type="AlphaFoldDB" id="A0A3N1D5F4"/>
<comment type="similarity">
    <text evidence="2">Belongs to the major facilitator superfamily. EmrB family.</text>
</comment>
<evidence type="ECO:0000259" key="9">
    <source>
        <dbReference type="PROSITE" id="PS50850"/>
    </source>
</evidence>
<evidence type="ECO:0000256" key="7">
    <source>
        <dbReference type="ARBA" id="ARBA00023136"/>
    </source>
</evidence>
<dbReference type="PANTHER" id="PTHR42718">
    <property type="entry name" value="MAJOR FACILITATOR SUPERFAMILY MULTIDRUG TRANSPORTER MFSC"/>
    <property type="match status" value="1"/>
</dbReference>
<evidence type="ECO:0000256" key="6">
    <source>
        <dbReference type="ARBA" id="ARBA00022989"/>
    </source>
</evidence>
<feature type="transmembrane region" description="Helical" evidence="8">
    <location>
        <begin position="335"/>
        <end position="354"/>
    </location>
</feature>
<evidence type="ECO:0000256" key="3">
    <source>
        <dbReference type="ARBA" id="ARBA00022448"/>
    </source>
</evidence>
<accession>A0A3N1D5F4</accession>
<dbReference type="PROSITE" id="PS50850">
    <property type="entry name" value="MFS"/>
    <property type="match status" value="1"/>
</dbReference>